<dbReference type="Pfam" id="PF01535">
    <property type="entry name" value="PPR"/>
    <property type="match status" value="6"/>
</dbReference>
<dbReference type="InterPro" id="IPR046960">
    <property type="entry name" value="PPR_At4g14850-like_plant"/>
</dbReference>
<feature type="repeat" description="PPR" evidence="2">
    <location>
        <begin position="236"/>
        <end position="270"/>
    </location>
</feature>
<gene>
    <name evidence="3" type="ORF">OLEA9_A092363</name>
</gene>
<organism evidence="3 4">
    <name type="scientific">Olea europaea subsp. europaea</name>
    <dbReference type="NCBI Taxonomy" id="158383"/>
    <lineage>
        <taxon>Eukaryota</taxon>
        <taxon>Viridiplantae</taxon>
        <taxon>Streptophyta</taxon>
        <taxon>Embryophyta</taxon>
        <taxon>Tracheophyta</taxon>
        <taxon>Spermatophyta</taxon>
        <taxon>Magnoliopsida</taxon>
        <taxon>eudicotyledons</taxon>
        <taxon>Gunneridae</taxon>
        <taxon>Pentapetalae</taxon>
        <taxon>asterids</taxon>
        <taxon>lamiids</taxon>
        <taxon>Lamiales</taxon>
        <taxon>Oleaceae</taxon>
        <taxon>Oleeae</taxon>
        <taxon>Olea</taxon>
    </lineage>
</organism>
<dbReference type="GO" id="GO:0003723">
    <property type="term" value="F:RNA binding"/>
    <property type="evidence" value="ECO:0007669"/>
    <property type="project" value="InterPro"/>
</dbReference>
<dbReference type="FunFam" id="1.25.40.10:FF:000184">
    <property type="entry name" value="Pentatricopeptide repeat-containing protein, chloroplastic"/>
    <property type="match status" value="1"/>
</dbReference>
<evidence type="ECO:0000313" key="3">
    <source>
        <dbReference type="EMBL" id="CAA2990649.1"/>
    </source>
</evidence>
<name>A0A8S0SG27_OLEEU</name>
<feature type="repeat" description="PPR" evidence="2">
    <location>
        <begin position="338"/>
        <end position="372"/>
    </location>
</feature>
<evidence type="ECO:0000313" key="4">
    <source>
        <dbReference type="Proteomes" id="UP000594638"/>
    </source>
</evidence>
<feature type="repeat" description="PPR" evidence="2">
    <location>
        <begin position="73"/>
        <end position="107"/>
    </location>
</feature>
<dbReference type="PANTHER" id="PTHR47926">
    <property type="entry name" value="PENTATRICOPEPTIDE REPEAT-CONTAINING PROTEIN"/>
    <property type="match status" value="1"/>
</dbReference>
<dbReference type="OrthoDB" id="185373at2759"/>
<dbReference type="GO" id="GO:0009451">
    <property type="term" value="P:RNA modification"/>
    <property type="evidence" value="ECO:0007669"/>
    <property type="project" value="InterPro"/>
</dbReference>
<dbReference type="Proteomes" id="UP000594638">
    <property type="component" value="Unassembled WGS sequence"/>
</dbReference>
<dbReference type="InterPro" id="IPR046848">
    <property type="entry name" value="E_motif"/>
</dbReference>
<dbReference type="Pfam" id="PF20431">
    <property type="entry name" value="E_motif"/>
    <property type="match status" value="1"/>
</dbReference>
<protein>
    <submittedName>
        <fullName evidence="3">Pentatricopeptide repeat-containing At3g29230</fullName>
    </submittedName>
</protein>
<proteinExistence type="predicted"/>
<comment type="caution">
    <text evidence="3">The sequence shown here is derived from an EMBL/GenBank/DDBJ whole genome shotgun (WGS) entry which is preliminary data.</text>
</comment>
<dbReference type="InterPro" id="IPR002885">
    <property type="entry name" value="PPR_rpt"/>
</dbReference>
<dbReference type="Pfam" id="PF13041">
    <property type="entry name" value="PPR_2"/>
    <property type="match status" value="2"/>
</dbReference>
<keyword evidence="1" id="KW-0677">Repeat</keyword>
<keyword evidence="4" id="KW-1185">Reference proteome</keyword>
<evidence type="ECO:0000256" key="1">
    <source>
        <dbReference type="ARBA" id="ARBA00022737"/>
    </source>
</evidence>
<dbReference type="PANTHER" id="PTHR47926:SF371">
    <property type="entry name" value="TETRATRICOPEPTIDE REPEAT-LIKE SUPERFAMILY PROTEIN"/>
    <property type="match status" value="1"/>
</dbReference>
<dbReference type="PROSITE" id="PS51375">
    <property type="entry name" value="PPR"/>
    <property type="match status" value="4"/>
</dbReference>
<dbReference type="NCBIfam" id="TIGR00756">
    <property type="entry name" value="PPR"/>
    <property type="match status" value="5"/>
</dbReference>
<sequence>MTSQLPQTLQRVIICIQSCKTFKQLQQVQTQITTNGLDHQNHLATSHFLSKCSELNQMIYTCKVFDQIPNRAVTSLWNATLKGYLQNDLHNEVVLLFREMMRENVKPNCYTFPLVLKACGKFLSLRECEEVHCVTVKSGFISNTYTGTNLIELYSEEGRVECAFRVFTEMVLRNVVAWTAMIQGYVANGDLVLARRLFDLAPERDVVLWNRMVSAYIECADMIEAKRLFDVMPGKDLMSWNTLLHGYANNGDAEGCERLFKQMQERNIFSWNGLIGAYTRNESYIEVLDAFKRLLRDTYVQPNDATLVNVLTACARLGALDLGKLVHAYAESIGYKQNVYVCNGLIDMYAKCGVVESAVRVFRNMDKKDLISWNTIINGLAVHGHGADALNLFNEMKTTREKLDGITFIGILCACSHMGLVNDGLNYFHSMINEYLIEPRIEHYGCVVDLLARAGLLEQAVEFIRKMPIVADCVIWTSLLAASRIHKKLKFAEMSLQKLIELDPKNPANYVMLSNIYGEAQKWEDLARIKVAIRDTGSKKQPGCSSIATDDGIVEFYSFDERHSKTEEIYCALKGLMKLLRLSGYVPDLMELAQGT</sequence>
<dbReference type="InterPro" id="IPR011990">
    <property type="entry name" value="TPR-like_helical_dom_sf"/>
</dbReference>
<feature type="repeat" description="PPR" evidence="2">
    <location>
        <begin position="174"/>
        <end position="208"/>
    </location>
</feature>
<dbReference type="Gene3D" id="1.25.40.10">
    <property type="entry name" value="Tetratricopeptide repeat domain"/>
    <property type="match status" value="4"/>
</dbReference>
<accession>A0A8S0SG27</accession>
<dbReference type="Gramene" id="OE9A092363T2">
    <property type="protein sequence ID" value="OE9A092363C2"/>
    <property type="gene ID" value="OE9A092363"/>
</dbReference>
<reference evidence="3 4" key="1">
    <citation type="submission" date="2019-12" db="EMBL/GenBank/DDBJ databases">
        <authorList>
            <person name="Alioto T."/>
            <person name="Alioto T."/>
            <person name="Gomez Garrido J."/>
        </authorList>
    </citation>
    <scope>NUCLEOTIDE SEQUENCE [LARGE SCALE GENOMIC DNA]</scope>
</reference>
<dbReference type="EMBL" id="CACTIH010004349">
    <property type="protein sequence ID" value="CAA2990649.1"/>
    <property type="molecule type" value="Genomic_DNA"/>
</dbReference>
<evidence type="ECO:0000256" key="2">
    <source>
        <dbReference type="PROSITE-ProRule" id="PRU00708"/>
    </source>
</evidence>
<dbReference type="AlphaFoldDB" id="A0A8S0SG27"/>